<proteinExistence type="predicted"/>
<feature type="region of interest" description="Disordered" evidence="1">
    <location>
        <begin position="805"/>
        <end position="825"/>
    </location>
</feature>
<evidence type="ECO:0000313" key="4">
    <source>
        <dbReference type="Proteomes" id="UP000026960"/>
    </source>
</evidence>
<sequence length="825" mass="89900">MAVNELPDELLESVFLRLASPICLVRAASTCRRWCRVVADAGFLRLYRSRNALTIGSYIATDTGFDTNSSHPSPSCGLSMLAFMPVASSPAAVTNNSDHRFSLDFLPDPAGVDTYWVLADSHGGLLLLVPRSCYWGSALFSIAVCEPLTRRCRTVIPPLDSVNVPRIDAFLLGSGGGEKKNNNVAGVSNFSVLFILYDNWSGSKTACIFSTFTGAGEEMRLRLTRSMDLGDLIRRPKGVPRSDLDADAMHFAGRAGGSLYWGTIYGVVFALDESTGELSPLTLPKCTGEQQPPFYCLHNLRAIGGAGDDDDAGRARIVRVVQHSDLEVLTPLHGSGGSGEEWTVEKTLRRPDTAAQTNERQAPLRPAVRIYCTRLTEMAVNELPDELLESVFLRLASPICLVRAASTCRRWCRVVADAGFLRLYRSRNALTIGSYIATDTGFDTNSSHPSPSCGLSMLAFMPVASSPAAVTNNSDHRFSLDFLPDPAGVDTYWVLADSHGGLLLLVPRSCYWGSALFSIAVCEPLTRRCRTVIPPLDSVNVPRIDAFLLGSGGGEKKNNNVAGVSNFSVLFILYDNWSGSKTACIFSTFTGAGEEMRLRLTRSMDLGDLIRRPKGVPRSDLDADAMHFAGRAGGSLYWGTIYGVVFALDESTGELSPLTLPKCTGEQQPPFYCLHNLRAIGGAGDDDDAGRARIVRVVQHSDLEVLTPLHGSGGSGEEWTVEKTLRRPELTRGLPGWKRCFFETPIAARIMAVIGRSVVMTPPNVTWPFSVDLDTMELERVYDWGDKVVQKWVFPVEPPWPPALPLHASATTDSWTSTDASKKRN</sequence>
<feature type="compositionally biased region" description="Low complexity" evidence="1">
    <location>
        <begin position="808"/>
        <end position="819"/>
    </location>
</feature>
<accession>A0A0D3H575</accession>
<dbReference type="InterPro" id="IPR036047">
    <property type="entry name" value="F-box-like_dom_sf"/>
</dbReference>
<organism evidence="3">
    <name type="scientific">Oryza barthii</name>
    <dbReference type="NCBI Taxonomy" id="65489"/>
    <lineage>
        <taxon>Eukaryota</taxon>
        <taxon>Viridiplantae</taxon>
        <taxon>Streptophyta</taxon>
        <taxon>Embryophyta</taxon>
        <taxon>Tracheophyta</taxon>
        <taxon>Spermatophyta</taxon>
        <taxon>Magnoliopsida</taxon>
        <taxon>Liliopsida</taxon>
        <taxon>Poales</taxon>
        <taxon>Poaceae</taxon>
        <taxon>BOP clade</taxon>
        <taxon>Oryzoideae</taxon>
        <taxon>Oryzeae</taxon>
        <taxon>Oryzinae</taxon>
        <taxon>Oryza</taxon>
    </lineage>
</organism>
<evidence type="ECO:0000256" key="1">
    <source>
        <dbReference type="SAM" id="MobiDB-lite"/>
    </source>
</evidence>
<dbReference type="SUPFAM" id="SSF81383">
    <property type="entry name" value="F-box domain"/>
    <property type="match status" value="2"/>
</dbReference>
<dbReference type="Gramene" id="OBART09G05410.1">
    <property type="protein sequence ID" value="OBART09G05410.1"/>
    <property type="gene ID" value="OBART09G05410"/>
</dbReference>
<dbReference type="SMART" id="SM00256">
    <property type="entry name" value="FBOX"/>
    <property type="match status" value="2"/>
</dbReference>
<dbReference type="InterPro" id="IPR001810">
    <property type="entry name" value="F-box_dom"/>
</dbReference>
<dbReference type="PaxDb" id="65489-OBART09G05410.1"/>
<dbReference type="HOGENOM" id="CLU_014645_0_0_1"/>
<dbReference type="AlphaFoldDB" id="A0A0D3H575"/>
<dbReference type="Pfam" id="PF12937">
    <property type="entry name" value="F-box-like"/>
    <property type="match status" value="2"/>
</dbReference>
<evidence type="ECO:0000259" key="2">
    <source>
        <dbReference type="PROSITE" id="PS50181"/>
    </source>
</evidence>
<dbReference type="CDD" id="cd09917">
    <property type="entry name" value="F-box_SF"/>
    <property type="match status" value="2"/>
</dbReference>
<keyword evidence="4" id="KW-1185">Reference proteome</keyword>
<feature type="domain" description="F-box" evidence="2">
    <location>
        <begin position="377"/>
        <end position="427"/>
    </location>
</feature>
<protein>
    <recommendedName>
        <fullName evidence="2">F-box domain-containing protein</fullName>
    </recommendedName>
</protein>
<feature type="domain" description="F-box" evidence="2">
    <location>
        <begin position="1"/>
        <end position="50"/>
    </location>
</feature>
<dbReference type="eggNOG" id="ENOG502R73F">
    <property type="taxonomic scope" value="Eukaryota"/>
</dbReference>
<dbReference type="Proteomes" id="UP000026960">
    <property type="component" value="Chromosome 9"/>
</dbReference>
<dbReference type="Gene3D" id="1.20.1280.50">
    <property type="match status" value="2"/>
</dbReference>
<reference evidence="3" key="2">
    <citation type="submission" date="2015-03" db="UniProtKB">
        <authorList>
            <consortium name="EnsemblPlants"/>
        </authorList>
    </citation>
    <scope>IDENTIFICATION</scope>
</reference>
<dbReference type="PANTHER" id="PTHR33207">
    <property type="entry name" value="F-BOX DOMAIN CONTAINING PROTEIN-RELATED"/>
    <property type="match status" value="1"/>
</dbReference>
<evidence type="ECO:0000313" key="3">
    <source>
        <dbReference type="EnsemblPlants" id="OBART09G05410.1"/>
    </source>
</evidence>
<name>A0A0D3H575_9ORYZ</name>
<reference evidence="3" key="1">
    <citation type="journal article" date="2009" name="Rice">
        <title>De Novo Next Generation Sequencing of Plant Genomes.</title>
        <authorList>
            <person name="Rounsley S."/>
            <person name="Marri P.R."/>
            <person name="Yu Y."/>
            <person name="He R."/>
            <person name="Sisneros N."/>
            <person name="Goicoechea J.L."/>
            <person name="Lee S.J."/>
            <person name="Angelova A."/>
            <person name="Kudrna D."/>
            <person name="Luo M."/>
            <person name="Affourtit J."/>
            <person name="Desany B."/>
            <person name="Knight J."/>
            <person name="Niazi F."/>
            <person name="Egholm M."/>
            <person name="Wing R.A."/>
        </authorList>
    </citation>
    <scope>NUCLEOTIDE SEQUENCE [LARGE SCALE GENOMIC DNA]</scope>
    <source>
        <strain evidence="3">cv. IRGC 105608</strain>
    </source>
</reference>
<dbReference type="PROSITE" id="PS50181">
    <property type="entry name" value="FBOX"/>
    <property type="match status" value="2"/>
</dbReference>
<dbReference type="EnsemblPlants" id="OBART09G05410.1">
    <property type="protein sequence ID" value="OBART09G05410.1"/>
    <property type="gene ID" value="OBART09G05410"/>
</dbReference>